<evidence type="ECO:0000256" key="5">
    <source>
        <dbReference type="ARBA" id="ARBA00022801"/>
    </source>
</evidence>
<dbReference type="GO" id="GO:0005634">
    <property type="term" value="C:nucleus"/>
    <property type="evidence" value="ECO:0007669"/>
    <property type="project" value="UniProtKB-SubCell"/>
</dbReference>
<feature type="compositionally biased region" description="Polar residues" evidence="9">
    <location>
        <begin position="733"/>
        <end position="757"/>
    </location>
</feature>
<evidence type="ECO:0000256" key="1">
    <source>
        <dbReference type="ARBA" id="ARBA00002000"/>
    </source>
</evidence>
<dbReference type="InterPro" id="IPR023332">
    <property type="entry name" value="Proteasome_alpha-type"/>
</dbReference>
<dbReference type="AlphaFoldDB" id="A0A5J5BAP4"/>
<sequence length="1141" mass="126645">MSRGSGGGYDRHITIFSPEGRLFQVEYAFKAVKAAGITSIGVRGKDSVCVVTQKKVPDKLLDQTSVTHLFPITKYLGLLATGMTADARTLVQQARNEAAEFRFKYGYEMPVDVLARWIADKSQVYTQHAYMRPLGVVAMVLGIDDEFGPRLFKCDPAGHFFGHKATSAGLKEQEAINFLEKKMKNDPAFSYEETVQTAISALQSVLQEDFKANEIEVGVVKKENPVFRVLSTEEIDEHLTAIKCWRFEWREGPFILFYVHRIFQCYEKRFGLKIEIALSIYETYHRLSVKIELFRFSDRKLMATATMATAAGAAALLYYTLNRKLQSTTNTEDDDEIGSNLHSHAPLGIDRVSNRLIRAPATWLETISTLSETLRFTYSETLGKWPIGDLAFGISFLLKRQGNLHVGSVFGGNDSLQLKGSDIISELRYLLNLLTLCWHFSKKPFPLFLEETGYSKENVLLQEPKAGILKPAFTCLVDHKTKSFLLLIRGTHSIKDTLTAATGAVVPFHHTVVHEGGVSNLVLGYAHCGMVAAARWIAKLATPCLIKALSKYPDYKLKIVGHSLGGGTAALLTYVLREQKELSTATCVTFAAAACMTWELAESGNGFITSVINGADLVPTFSAASVDDLRAEVTASAWLNDLRNQIERTRILSTVYRSASALGSRLPSIASARARVAGAGAILRPVSNGTQVVMKRAQSMAQAAWSRPSLHLSSWSCMGPRHRANAAHANLSEGGNSTEPSLTKSETSEPLLTSPRKTTSSIEIIELPISSSEGMVWNSEAECSYSDKMGLHGDIGVDLDDTEDLMGQDRHEDRMTEVELWQQLEHELYNRMEGEEADVAKEIREEEEAAIAEVGESQPESSVPEMKEVHRFFPPGKIMHIVTLTPDEQFILIRFCWFFFLAMSATVISDPMVIPVTESQPVATILTAQIEVEFAKCDCCGLTEECTLEYIERIRERYQGKWICGLCAEAVKDEIVRCERLTSTEEALNRHMNFCKNFISASPPPNPTVRLISAMRQILRRSLDSPRSLSSTPSSPTKNIEEIHRSVLTRSESCIPALSLVDSSSYHCMKEEAKDSRVQAENTCIDSGLMTRADDGSSGRSRMMRKSHVRFPEKGVATYWSFDQPPPVNSALGPPLTLPLL</sequence>
<dbReference type="InterPro" id="IPR001353">
    <property type="entry name" value="Proteasome_sua/b"/>
</dbReference>
<dbReference type="InterPro" id="IPR002921">
    <property type="entry name" value="Fungal_lipase-type"/>
</dbReference>
<dbReference type="NCBIfam" id="NF003075">
    <property type="entry name" value="PRK03996.1"/>
    <property type="match status" value="1"/>
</dbReference>
<dbReference type="Pfam" id="PF03893">
    <property type="entry name" value="Lipase3_N"/>
    <property type="match status" value="1"/>
</dbReference>
<evidence type="ECO:0000256" key="2">
    <source>
        <dbReference type="ARBA" id="ARBA00004123"/>
    </source>
</evidence>
<proteinExistence type="inferred from homology"/>
<evidence type="ECO:0000313" key="12">
    <source>
        <dbReference type="Proteomes" id="UP000325577"/>
    </source>
</evidence>
<dbReference type="GO" id="GO:0005737">
    <property type="term" value="C:cytoplasm"/>
    <property type="evidence" value="ECO:0007669"/>
    <property type="project" value="UniProtKB-SubCell"/>
</dbReference>
<dbReference type="InterPro" id="IPR012876">
    <property type="entry name" value="DUF1677_pln"/>
</dbReference>
<dbReference type="InterPro" id="IPR034642">
    <property type="entry name" value="Proteasome_subunit_alpha6"/>
</dbReference>
<dbReference type="OrthoDB" id="438440at2759"/>
<evidence type="ECO:0000313" key="11">
    <source>
        <dbReference type="EMBL" id="KAA8540233.1"/>
    </source>
</evidence>
<reference evidence="11 12" key="1">
    <citation type="submission" date="2019-09" db="EMBL/GenBank/DDBJ databases">
        <title>A chromosome-level genome assembly of the Chinese tupelo Nyssa sinensis.</title>
        <authorList>
            <person name="Yang X."/>
            <person name="Kang M."/>
            <person name="Yang Y."/>
            <person name="Xiong H."/>
            <person name="Wang M."/>
            <person name="Zhang Z."/>
            <person name="Wang Z."/>
            <person name="Wu H."/>
            <person name="Ma T."/>
            <person name="Liu J."/>
            <person name="Xi Z."/>
        </authorList>
    </citation>
    <scope>NUCLEOTIDE SEQUENCE [LARGE SCALE GENOMIC DNA]</scope>
    <source>
        <strain evidence="11">J267</strain>
        <tissue evidence="11">Leaf</tissue>
    </source>
</reference>
<dbReference type="Gene3D" id="3.40.50.1820">
    <property type="entry name" value="alpha/beta hydrolase"/>
    <property type="match status" value="1"/>
</dbReference>
<dbReference type="Gene3D" id="3.60.20.10">
    <property type="entry name" value="Glutamine Phosphoribosylpyrophosphate, subunit 1, domain 1"/>
    <property type="match status" value="1"/>
</dbReference>
<keyword evidence="5" id="KW-0378">Hydrolase</keyword>
<evidence type="ECO:0000256" key="9">
    <source>
        <dbReference type="SAM" id="MobiDB-lite"/>
    </source>
</evidence>
<keyword evidence="6 8" id="KW-0647">Proteasome</keyword>
<organism evidence="11 12">
    <name type="scientific">Nyssa sinensis</name>
    <dbReference type="NCBI Taxonomy" id="561372"/>
    <lineage>
        <taxon>Eukaryota</taxon>
        <taxon>Viridiplantae</taxon>
        <taxon>Streptophyta</taxon>
        <taxon>Embryophyta</taxon>
        <taxon>Tracheophyta</taxon>
        <taxon>Spermatophyta</taxon>
        <taxon>Magnoliopsida</taxon>
        <taxon>eudicotyledons</taxon>
        <taxon>Gunneridae</taxon>
        <taxon>Pentapetalae</taxon>
        <taxon>asterids</taxon>
        <taxon>Cornales</taxon>
        <taxon>Nyssaceae</taxon>
        <taxon>Nyssa</taxon>
    </lineage>
</organism>
<dbReference type="SUPFAM" id="SSF53474">
    <property type="entry name" value="alpha/beta-Hydrolases"/>
    <property type="match status" value="1"/>
</dbReference>
<dbReference type="SUPFAM" id="SSF56235">
    <property type="entry name" value="N-terminal nucleophile aminohydrolases (Ntn hydrolases)"/>
    <property type="match status" value="1"/>
</dbReference>
<keyword evidence="7" id="KW-0539">Nucleus</keyword>
<dbReference type="GO" id="GO:0019773">
    <property type="term" value="C:proteasome core complex, alpha-subunit complex"/>
    <property type="evidence" value="ECO:0007669"/>
    <property type="project" value="UniProtKB-UniRule"/>
</dbReference>
<dbReference type="EMBL" id="CM018036">
    <property type="protein sequence ID" value="KAA8540233.1"/>
    <property type="molecule type" value="Genomic_DNA"/>
</dbReference>
<comment type="function">
    <text evidence="1">The proteasome is a multicatalytic proteinase complex which is characterized by its ability to cleave peptides with Arg, Phe, Tyr, Leu, and Glu adjacent to the leaving group at neutral or slightly basic pH. The proteasome has an ATP-dependent proteolytic activity.</text>
</comment>
<accession>A0A5J5BAP4</accession>
<dbReference type="FunFam" id="3.60.20.10:FF:000036">
    <property type="entry name" value="Proteasome subunit alpha type"/>
    <property type="match status" value="1"/>
</dbReference>
<dbReference type="GO" id="GO:0016042">
    <property type="term" value="P:lipid catabolic process"/>
    <property type="evidence" value="ECO:0007669"/>
    <property type="project" value="InterPro"/>
</dbReference>
<evidence type="ECO:0000256" key="6">
    <source>
        <dbReference type="ARBA" id="ARBA00022942"/>
    </source>
</evidence>
<protein>
    <recommendedName>
        <fullName evidence="10">Proteasome alpha-type subunits domain-containing protein</fullName>
    </recommendedName>
</protein>
<dbReference type="InterPro" id="IPR000426">
    <property type="entry name" value="Proteasome_asu_N"/>
</dbReference>
<dbReference type="Pfam" id="PF10584">
    <property type="entry name" value="Proteasome_A_N"/>
    <property type="match status" value="1"/>
</dbReference>
<feature type="region of interest" description="Disordered" evidence="9">
    <location>
        <begin position="730"/>
        <end position="757"/>
    </location>
</feature>
<dbReference type="PANTHER" id="PTHR46023:SF5">
    <property type="entry name" value="OS02G0780700 PROTEIN"/>
    <property type="match status" value="1"/>
</dbReference>
<comment type="similarity">
    <text evidence="8">Belongs to the peptidase T1A family.</text>
</comment>
<dbReference type="PROSITE" id="PS00388">
    <property type="entry name" value="PROTEASOME_ALPHA_1"/>
    <property type="match status" value="1"/>
</dbReference>
<dbReference type="Pfam" id="PF00227">
    <property type="entry name" value="Proteasome"/>
    <property type="match status" value="1"/>
</dbReference>
<dbReference type="Proteomes" id="UP000325577">
    <property type="component" value="Linkage Group LG13"/>
</dbReference>
<dbReference type="CDD" id="cd00519">
    <property type="entry name" value="Lipase_3"/>
    <property type="match status" value="1"/>
</dbReference>
<keyword evidence="12" id="KW-1185">Reference proteome</keyword>
<dbReference type="Pfam" id="PF07911">
    <property type="entry name" value="DUF1677"/>
    <property type="match status" value="1"/>
</dbReference>
<dbReference type="CDD" id="cd03754">
    <property type="entry name" value="proteasome_alpha_type_6"/>
    <property type="match status" value="1"/>
</dbReference>
<evidence type="ECO:0000256" key="4">
    <source>
        <dbReference type="ARBA" id="ARBA00022490"/>
    </source>
</evidence>
<dbReference type="PANTHER" id="PTHR46023">
    <property type="entry name" value="LIPASE CLASS 3 PROTEIN-LIKE"/>
    <property type="match status" value="1"/>
</dbReference>
<gene>
    <name evidence="11" type="ORF">F0562_024204</name>
</gene>
<evidence type="ECO:0000256" key="8">
    <source>
        <dbReference type="PROSITE-ProRule" id="PRU00808"/>
    </source>
</evidence>
<dbReference type="PROSITE" id="PS51475">
    <property type="entry name" value="PROTEASOME_ALPHA_2"/>
    <property type="match status" value="1"/>
</dbReference>
<comment type="subcellular location">
    <subcellularLocation>
        <location evidence="3">Cytoplasm</location>
    </subcellularLocation>
    <subcellularLocation>
        <location evidence="2">Nucleus</location>
    </subcellularLocation>
</comment>
<dbReference type="SMART" id="SM00948">
    <property type="entry name" value="Proteasome_A_N"/>
    <property type="match status" value="1"/>
</dbReference>
<evidence type="ECO:0000256" key="3">
    <source>
        <dbReference type="ARBA" id="ARBA00004496"/>
    </source>
</evidence>
<evidence type="ECO:0000256" key="7">
    <source>
        <dbReference type="ARBA" id="ARBA00023242"/>
    </source>
</evidence>
<keyword evidence="4" id="KW-0963">Cytoplasm</keyword>
<dbReference type="GO" id="GO:0006511">
    <property type="term" value="P:ubiquitin-dependent protein catabolic process"/>
    <property type="evidence" value="ECO:0007669"/>
    <property type="project" value="InterPro"/>
</dbReference>
<name>A0A5J5BAP4_9ASTE</name>
<dbReference type="InterPro" id="IPR029058">
    <property type="entry name" value="AB_hydrolase_fold"/>
</dbReference>
<feature type="domain" description="Proteasome alpha-type subunits" evidence="10">
    <location>
        <begin position="9"/>
        <end position="31"/>
    </location>
</feature>
<dbReference type="GO" id="GO:0016787">
    <property type="term" value="F:hydrolase activity"/>
    <property type="evidence" value="ECO:0007669"/>
    <property type="project" value="UniProtKB-KW"/>
</dbReference>
<evidence type="ECO:0000259" key="10">
    <source>
        <dbReference type="PROSITE" id="PS00388"/>
    </source>
</evidence>
<dbReference type="InterPro" id="IPR029055">
    <property type="entry name" value="Ntn_hydrolases_N"/>
</dbReference>
<dbReference type="Pfam" id="PF01764">
    <property type="entry name" value="Lipase_3"/>
    <property type="match status" value="1"/>
</dbReference>
<dbReference type="InterPro" id="IPR005592">
    <property type="entry name" value="Mono/diacylglycerol_lipase_N"/>
</dbReference>